<gene>
    <name evidence="1" type="ORF">VNO78_22037</name>
</gene>
<evidence type="ECO:0000313" key="2">
    <source>
        <dbReference type="Proteomes" id="UP001386955"/>
    </source>
</evidence>
<keyword evidence="2" id="KW-1185">Reference proteome</keyword>
<reference evidence="1 2" key="1">
    <citation type="submission" date="2024-01" db="EMBL/GenBank/DDBJ databases">
        <title>The genomes of 5 underutilized Papilionoideae crops provide insights into root nodulation and disease resistanc.</title>
        <authorList>
            <person name="Jiang F."/>
        </authorList>
    </citation>
    <scope>NUCLEOTIDE SEQUENCE [LARGE SCALE GENOMIC DNA]</scope>
    <source>
        <strain evidence="1">DUOXIRENSHENG_FW03</strain>
        <tissue evidence="1">Leaves</tissue>
    </source>
</reference>
<dbReference type="EMBL" id="JAYMYS010000005">
    <property type="protein sequence ID" value="KAK7393480.1"/>
    <property type="molecule type" value="Genomic_DNA"/>
</dbReference>
<dbReference type="Proteomes" id="UP001386955">
    <property type="component" value="Unassembled WGS sequence"/>
</dbReference>
<comment type="caution">
    <text evidence="1">The sequence shown here is derived from an EMBL/GenBank/DDBJ whole genome shotgun (WGS) entry which is preliminary data.</text>
</comment>
<name>A0AAN9SCX4_PSOTE</name>
<sequence>MDGEGTFCTQRGKEHFHTHSHSVHTEVTRTFHRRLRSLSFAASDRLCHPFLISTHLYKYAMHGEAAWKTVPVEELKENALISLAKVGELKLLHVLIDGTNM</sequence>
<accession>A0AAN9SCX4</accession>
<protein>
    <submittedName>
        <fullName evidence="1">Uncharacterized protein</fullName>
    </submittedName>
</protein>
<dbReference type="AlphaFoldDB" id="A0AAN9SCX4"/>
<organism evidence="1 2">
    <name type="scientific">Psophocarpus tetragonolobus</name>
    <name type="common">Winged bean</name>
    <name type="synonym">Dolichos tetragonolobus</name>
    <dbReference type="NCBI Taxonomy" id="3891"/>
    <lineage>
        <taxon>Eukaryota</taxon>
        <taxon>Viridiplantae</taxon>
        <taxon>Streptophyta</taxon>
        <taxon>Embryophyta</taxon>
        <taxon>Tracheophyta</taxon>
        <taxon>Spermatophyta</taxon>
        <taxon>Magnoliopsida</taxon>
        <taxon>eudicotyledons</taxon>
        <taxon>Gunneridae</taxon>
        <taxon>Pentapetalae</taxon>
        <taxon>rosids</taxon>
        <taxon>fabids</taxon>
        <taxon>Fabales</taxon>
        <taxon>Fabaceae</taxon>
        <taxon>Papilionoideae</taxon>
        <taxon>50 kb inversion clade</taxon>
        <taxon>NPAAA clade</taxon>
        <taxon>indigoferoid/millettioid clade</taxon>
        <taxon>Phaseoleae</taxon>
        <taxon>Psophocarpus</taxon>
    </lineage>
</organism>
<evidence type="ECO:0000313" key="1">
    <source>
        <dbReference type="EMBL" id="KAK7393480.1"/>
    </source>
</evidence>
<proteinExistence type="predicted"/>